<dbReference type="InterPro" id="IPR036322">
    <property type="entry name" value="WD40_repeat_dom_sf"/>
</dbReference>
<evidence type="ECO:0000256" key="4">
    <source>
        <dbReference type="SAM" id="Coils"/>
    </source>
</evidence>
<comment type="caution">
    <text evidence="7">The sequence shown here is derived from an EMBL/GenBank/DDBJ whole genome shotgun (WGS) entry which is preliminary data.</text>
</comment>
<keyword evidence="1 3" id="KW-0853">WD repeat</keyword>
<keyword evidence="8" id="KW-1185">Reference proteome</keyword>
<reference evidence="7" key="1">
    <citation type="journal article" date="2014" name="Int. J. Syst. Evol. Microbiol.">
        <title>Complete genome of a new Firmicutes species belonging to the dominant human colonic microbiota ('Ruminococcus bicirculans') reveals two chromosomes and a selective capacity to utilize plant glucans.</title>
        <authorList>
            <consortium name="NISC Comparative Sequencing Program"/>
            <person name="Wegmann U."/>
            <person name="Louis P."/>
            <person name="Goesmann A."/>
            <person name="Henrissat B."/>
            <person name="Duncan S.H."/>
            <person name="Flint H.J."/>
        </authorList>
    </citation>
    <scope>NUCLEOTIDE SEQUENCE</scope>
    <source>
        <strain evidence="7">NBRC 108216</strain>
    </source>
</reference>
<dbReference type="Pfam" id="PF03544">
    <property type="entry name" value="TonB_C"/>
    <property type="match status" value="1"/>
</dbReference>
<dbReference type="Pfam" id="PF00400">
    <property type="entry name" value="WD40"/>
    <property type="match status" value="3"/>
</dbReference>
<evidence type="ECO:0000256" key="2">
    <source>
        <dbReference type="ARBA" id="ARBA00022737"/>
    </source>
</evidence>
<name>A0ABQ5UWC0_9PROT</name>
<feature type="coiled-coil region" evidence="4">
    <location>
        <begin position="123"/>
        <end position="154"/>
    </location>
</feature>
<reference evidence="7" key="2">
    <citation type="submission" date="2023-01" db="EMBL/GenBank/DDBJ databases">
        <title>Draft genome sequence of Algimonas porphyrae strain NBRC 108216.</title>
        <authorList>
            <person name="Sun Q."/>
            <person name="Mori K."/>
        </authorList>
    </citation>
    <scope>NUCLEOTIDE SEQUENCE</scope>
    <source>
        <strain evidence="7">NBRC 108216</strain>
    </source>
</reference>
<feature type="signal peptide" evidence="5">
    <location>
        <begin position="1"/>
        <end position="26"/>
    </location>
</feature>
<keyword evidence="4" id="KW-0175">Coiled coil</keyword>
<keyword evidence="2" id="KW-0677">Repeat</keyword>
<accession>A0ABQ5UWC0</accession>
<organism evidence="7 8">
    <name type="scientific">Algimonas porphyrae</name>
    <dbReference type="NCBI Taxonomy" id="1128113"/>
    <lineage>
        <taxon>Bacteria</taxon>
        <taxon>Pseudomonadati</taxon>
        <taxon>Pseudomonadota</taxon>
        <taxon>Alphaproteobacteria</taxon>
        <taxon>Maricaulales</taxon>
        <taxon>Robiginitomaculaceae</taxon>
        <taxon>Algimonas</taxon>
    </lineage>
</organism>
<dbReference type="Gene3D" id="3.30.1150.10">
    <property type="match status" value="1"/>
</dbReference>
<dbReference type="InterPro" id="IPR001680">
    <property type="entry name" value="WD40_rpt"/>
</dbReference>
<keyword evidence="5" id="KW-0732">Signal</keyword>
<evidence type="ECO:0000313" key="8">
    <source>
        <dbReference type="Proteomes" id="UP001161390"/>
    </source>
</evidence>
<proteinExistence type="predicted"/>
<evidence type="ECO:0000256" key="5">
    <source>
        <dbReference type="SAM" id="SignalP"/>
    </source>
</evidence>
<sequence>MLTVMKQKICVFAALAMLASAPPTFAQIPDTVRAEVLQRQIVSSIQDGDLDGAKSSIEALRKLDVKMPNRIELTAAKIDAAQEDYTASYQALTRYFKTATNADDGYDEAITLFAVIEPLYKAEQEDIKARRRAEREAEKARREAEREAAAAIAREEKRGRLEAEARKQGFVAYDLPVHATLVGHKDDVTDAVYSPTGNIIVTGSKDKTVKVWDAETYGLLATLPTPGCGVNSLDVSPDGTMILAACDVGPKLFLWETRDYALRWSIQGRPVDVFASALFSPDSSMIASVTRLTGLAEIRTVSDGSLVQKYDIGAWPYDIAFTTTGNRVYHLATNKRVQFDVVNSDRFDILGFNNWRTGTYDQDFTTFPHFSDEGAHAIAFGAYPNIINLYQMIAIDDPQTADEETHLSVSQRLEVPMSGNTPRHTAYLAGTEYGVLSRSDGTTHIFKIPDAGSARDSVKIDYLARFDGSQNHPAGFSPDYRFAVAGSDNSSAKVWRVRTIPYSKPVMNLGATEDRDARPLRRIPPTFPPRFLEGNHSGYCKMKFDVSPDGQPFNVSAEMCTDNVLYRESIRTIERWQYRPKIRFGKPVRRSGLETTVAYILVDDDNKQLPYPDGFSNP</sequence>
<dbReference type="InterPro" id="IPR015943">
    <property type="entry name" value="WD40/YVTN_repeat-like_dom_sf"/>
</dbReference>
<feature type="repeat" description="WD" evidence="3">
    <location>
        <begin position="181"/>
        <end position="222"/>
    </location>
</feature>
<dbReference type="PANTHER" id="PTHR19879">
    <property type="entry name" value="TRANSCRIPTION INITIATION FACTOR TFIID"/>
    <property type="match status" value="1"/>
</dbReference>
<dbReference type="InterPro" id="IPR037682">
    <property type="entry name" value="TonB_C"/>
</dbReference>
<evidence type="ECO:0000256" key="3">
    <source>
        <dbReference type="PROSITE-ProRule" id="PRU00221"/>
    </source>
</evidence>
<dbReference type="InterPro" id="IPR019775">
    <property type="entry name" value="WD40_repeat_CS"/>
</dbReference>
<evidence type="ECO:0000259" key="6">
    <source>
        <dbReference type="Pfam" id="PF03544"/>
    </source>
</evidence>
<dbReference type="PROSITE" id="PS50082">
    <property type="entry name" value="WD_REPEATS_2"/>
    <property type="match status" value="1"/>
</dbReference>
<dbReference type="PANTHER" id="PTHR19879:SF9">
    <property type="entry name" value="TRANSCRIPTION INITIATION FACTOR TFIID SUBUNIT 5"/>
    <property type="match status" value="1"/>
</dbReference>
<dbReference type="Proteomes" id="UP001161390">
    <property type="component" value="Unassembled WGS sequence"/>
</dbReference>
<dbReference type="SMART" id="SM00320">
    <property type="entry name" value="WD40"/>
    <property type="match status" value="3"/>
</dbReference>
<gene>
    <name evidence="7" type="ORF">GCM10007854_01490</name>
</gene>
<evidence type="ECO:0000256" key="1">
    <source>
        <dbReference type="ARBA" id="ARBA00022574"/>
    </source>
</evidence>
<protein>
    <recommendedName>
        <fullName evidence="6">TonB C-terminal domain-containing protein</fullName>
    </recommendedName>
</protein>
<evidence type="ECO:0000313" key="7">
    <source>
        <dbReference type="EMBL" id="GLQ19194.1"/>
    </source>
</evidence>
<dbReference type="SUPFAM" id="SSF74653">
    <property type="entry name" value="TolA/TonB C-terminal domain"/>
    <property type="match status" value="1"/>
</dbReference>
<feature type="chain" id="PRO_5046813962" description="TonB C-terminal domain-containing protein" evidence="5">
    <location>
        <begin position="27"/>
        <end position="618"/>
    </location>
</feature>
<dbReference type="PROSITE" id="PS50294">
    <property type="entry name" value="WD_REPEATS_REGION"/>
    <property type="match status" value="1"/>
</dbReference>
<dbReference type="EMBL" id="BSNJ01000001">
    <property type="protein sequence ID" value="GLQ19194.1"/>
    <property type="molecule type" value="Genomic_DNA"/>
</dbReference>
<dbReference type="SUPFAM" id="SSF50978">
    <property type="entry name" value="WD40 repeat-like"/>
    <property type="match status" value="1"/>
</dbReference>
<dbReference type="Gene3D" id="2.130.10.10">
    <property type="entry name" value="YVTN repeat-like/Quinoprotein amine dehydrogenase"/>
    <property type="match status" value="1"/>
</dbReference>
<feature type="domain" description="TonB C-terminal" evidence="6">
    <location>
        <begin position="524"/>
        <end position="600"/>
    </location>
</feature>
<dbReference type="PROSITE" id="PS00678">
    <property type="entry name" value="WD_REPEATS_1"/>
    <property type="match status" value="1"/>
</dbReference>